<name>A0A0C2ZKZ0_9AGAM</name>
<protein>
    <submittedName>
        <fullName evidence="2">Uncharacterized protein</fullName>
    </submittedName>
</protein>
<evidence type="ECO:0000256" key="1">
    <source>
        <dbReference type="SAM" id="Phobius"/>
    </source>
</evidence>
<dbReference type="Proteomes" id="UP000053989">
    <property type="component" value="Unassembled WGS sequence"/>
</dbReference>
<gene>
    <name evidence="2" type="ORF">SCLCIDRAFT_840361</name>
</gene>
<feature type="transmembrane region" description="Helical" evidence="1">
    <location>
        <begin position="58"/>
        <end position="86"/>
    </location>
</feature>
<keyword evidence="1" id="KW-1133">Transmembrane helix</keyword>
<organism evidence="2 3">
    <name type="scientific">Scleroderma citrinum Foug A</name>
    <dbReference type="NCBI Taxonomy" id="1036808"/>
    <lineage>
        <taxon>Eukaryota</taxon>
        <taxon>Fungi</taxon>
        <taxon>Dikarya</taxon>
        <taxon>Basidiomycota</taxon>
        <taxon>Agaricomycotina</taxon>
        <taxon>Agaricomycetes</taxon>
        <taxon>Agaricomycetidae</taxon>
        <taxon>Boletales</taxon>
        <taxon>Sclerodermatineae</taxon>
        <taxon>Sclerodermataceae</taxon>
        <taxon>Scleroderma</taxon>
    </lineage>
</organism>
<feature type="transmembrane region" description="Helical" evidence="1">
    <location>
        <begin position="164"/>
        <end position="186"/>
    </location>
</feature>
<dbReference type="AlphaFoldDB" id="A0A0C2ZKZ0"/>
<dbReference type="HOGENOM" id="CLU_1435217_0_0_1"/>
<evidence type="ECO:0000313" key="3">
    <source>
        <dbReference type="Proteomes" id="UP000053989"/>
    </source>
</evidence>
<feature type="transmembrane region" description="Helical" evidence="1">
    <location>
        <begin position="106"/>
        <end position="124"/>
    </location>
</feature>
<evidence type="ECO:0000313" key="2">
    <source>
        <dbReference type="EMBL" id="KIM62248.1"/>
    </source>
</evidence>
<keyword evidence="1" id="KW-0472">Membrane</keyword>
<dbReference type="EMBL" id="KN822044">
    <property type="protein sequence ID" value="KIM62248.1"/>
    <property type="molecule type" value="Genomic_DNA"/>
</dbReference>
<dbReference type="InParanoid" id="A0A0C2ZKZ0"/>
<keyword evidence="3" id="KW-1185">Reference proteome</keyword>
<accession>A0A0C2ZKZ0</accession>
<proteinExistence type="predicted"/>
<reference evidence="2 3" key="1">
    <citation type="submission" date="2014-04" db="EMBL/GenBank/DDBJ databases">
        <authorList>
            <consortium name="DOE Joint Genome Institute"/>
            <person name="Kuo A."/>
            <person name="Kohler A."/>
            <person name="Nagy L.G."/>
            <person name="Floudas D."/>
            <person name="Copeland A."/>
            <person name="Barry K.W."/>
            <person name="Cichocki N."/>
            <person name="Veneault-Fourrey C."/>
            <person name="LaButti K."/>
            <person name="Lindquist E.A."/>
            <person name="Lipzen A."/>
            <person name="Lundell T."/>
            <person name="Morin E."/>
            <person name="Murat C."/>
            <person name="Sun H."/>
            <person name="Tunlid A."/>
            <person name="Henrissat B."/>
            <person name="Grigoriev I.V."/>
            <person name="Hibbett D.S."/>
            <person name="Martin F."/>
            <person name="Nordberg H.P."/>
            <person name="Cantor M.N."/>
            <person name="Hua S.X."/>
        </authorList>
    </citation>
    <scope>NUCLEOTIDE SEQUENCE [LARGE SCALE GENOMIC DNA]</scope>
    <source>
        <strain evidence="2 3">Foug A</strain>
    </source>
</reference>
<reference evidence="3" key="2">
    <citation type="submission" date="2015-01" db="EMBL/GenBank/DDBJ databases">
        <title>Evolutionary Origins and Diversification of the Mycorrhizal Mutualists.</title>
        <authorList>
            <consortium name="DOE Joint Genome Institute"/>
            <consortium name="Mycorrhizal Genomics Consortium"/>
            <person name="Kohler A."/>
            <person name="Kuo A."/>
            <person name="Nagy L.G."/>
            <person name="Floudas D."/>
            <person name="Copeland A."/>
            <person name="Barry K.W."/>
            <person name="Cichocki N."/>
            <person name="Veneault-Fourrey C."/>
            <person name="LaButti K."/>
            <person name="Lindquist E.A."/>
            <person name="Lipzen A."/>
            <person name="Lundell T."/>
            <person name="Morin E."/>
            <person name="Murat C."/>
            <person name="Riley R."/>
            <person name="Ohm R."/>
            <person name="Sun H."/>
            <person name="Tunlid A."/>
            <person name="Henrissat B."/>
            <person name="Grigoriev I.V."/>
            <person name="Hibbett D.S."/>
            <person name="Martin F."/>
        </authorList>
    </citation>
    <scope>NUCLEOTIDE SEQUENCE [LARGE SCALE GENOMIC DNA]</scope>
    <source>
        <strain evidence="3">Foug A</strain>
    </source>
</reference>
<sequence>MTDAPQRQLSVAICAFHLKQALPHPGLGGAQVNAQARLTRERAFASGRICLKNGWKACYFLLAMIFGGLASTSAIFAPALATLYLIRITRPEDVNNLRLGEPIAQILLLAPLGLQLAFDIILAVPESLCQYRLHSRDWSDAGLLGSCVGSGLRNFVIMLSNHDIILELLVLLFVALCWKSTVMHTFPIL</sequence>
<keyword evidence="1" id="KW-0812">Transmembrane</keyword>